<dbReference type="EMBL" id="AAVT01000002">
    <property type="protein sequence ID" value="EAW31782.1"/>
    <property type="molecule type" value="Genomic_DNA"/>
</dbReference>
<sequence length="223" mass="25463">MTFYQRLQNETQSEREHLLSAPIILRCLTGDICLEDYISFLSQAYHHVKHTTPLLMATGARISGDKEWLREAVAEYIEEELGHQEWILNDIAACGFDKETVRNSTPNKSTELMIAYAYDTINRINPLGFFGMVQVLEGTSITIADHAADCIQKALKLPDNAFVYLRSHGELDQDHIKFYEDIMNRITDSEEQALIIHCAKMFYQLYGNIFRELAPEQAAVQAA</sequence>
<dbReference type="OrthoDB" id="5177824at2"/>
<name>A0YB52_9GAMM</name>
<organism evidence="1 2">
    <name type="scientific">marine gamma proteobacterium HTCC2143</name>
    <dbReference type="NCBI Taxonomy" id="247633"/>
    <lineage>
        <taxon>Bacteria</taxon>
        <taxon>Pseudomonadati</taxon>
        <taxon>Pseudomonadota</taxon>
        <taxon>Gammaproteobacteria</taxon>
        <taxon>Cellvibrionales</taxon>
        <taxon>Spongiibacteraceae</taxon>
        <taxon>BD1-7 clade</taxon>
    </lineage>
</organism>
<dbReference type="Proteomes" id="UP000004931">
    <property type="component" value="Unassembled WGS sequence"/>
</dbReference>
<accession>A0YB52</accession>
<protein>
    <submittedName>
        <fullName evidence="1">Uncharacterized protein</fullName>
    </submittedName>
</protein>
<proteinExistence type="predicted"/>
<dbReference type="eggNOG" id="COG5424">
    <property type="taxonomic scope" value="Bacteria"/>
</dbReference>
<gene>
    <name evidence="1" type="ORF">GP2143_05010</name>
</gene>
<keyword evidence="2" id="KW-1185">Reference proteome</keyword>
<reference evidence="1 2" key="1">
    <citation type="journal article" date="2010" name="J. Bacteriol.">
        <title>Genome sequence of the oligotrophic marine Gammaproteobacterium HTCC2143, isolated from the Oregon Coast.</title>
        <authorList>
            <person name="Oh H.M."/>
            <person name="Kang I."/>
            <person name="Ferriera S."/>
            <person name="Giovannoni S.J."/>
            <person name="Cho J.C."/>
        </authorList>
    </citation>
    <scope>NUCLEOTIDE SEQUENCE [LARGE SCALE GENOMIC DNA]</scope>
    <source>
        <strain evidence="1 2">HTCC2143</strain>
    </source>
</reference>
<dbReference type="AlphaFoldDB" id="A0YB52"/>
<dbReference type="SMART" id="SM01236">
    <property type="entry name" value="Haem_oxygenase_2"/>
    <property type="match status" value="1"/>
</dbReference>
<dbReference type="Pfam" id="PF14518">
    <property type="entry name" value="Haem_oxygenas_2"/>
    <property type="match status" value="1"/>
</dbReference>
<dbReference type="Gene3D" id="1.20.910.10">
    <property type="entry name" value="Heme oxygenase-like"/>
    <property type="match status" value="1"/>
</dbReference>
<dbReference type="SUPFAM" id="SSF48613">
    <property type="entry name" value="Heme oxygenase-like"/>
    <property type="match status" value="1"/>
</dbReference>
<evidence type="ECO:0000313" key="2">
    <source>
        <dbReference type="Proteomes" id="UP000004931"/>
    </source>
</evidence>
<comment type="caution">
    <text evidence="1">The sequence shown here is derived from an EMBL/GenBank/DDBJ whole genome shotgun (WGS) entry which is preliminary data.</text>
</comment>
<dbReference type="STRING" id="247633.GP2143_05010"/>
<dbReference type="InterPro" id="IPR016084">
    <property type="entry name" value="Haem_Oase-like_multi-hlx"/>
</dbReference>
<evidence type="ECO:0000313" key="1">
    <source>
        <dbReference type="EMBL" id="EAW31782.1"/>
    </source>
</evidence>